<dbReference type="SMR" id="A2FMN6"/>
<dbReference type="InParanoid" id="A2FMN6"/>
<reference evidence="3" key="2">
    <citation type="journal article" date="2007" name="Science">
        <title>Draft genome sequence of the sexually transmitted pathogen Trichomonas vaginalis.</title>
        <authorList>
            <person name="Carlton J.M."/>
            <person name="Hirt R.P."/>
            <person name="Silva J.C."/>
            <person name="Delcher A.L."/>
            <person name="Schatz M."/>
            <person name="Zhao Q."/>
            <person name="Wortman J.R."/>
            <person name="Bidwell S.L."/>
            <person name="Alsmark U.C.M."/>
            <person name="Besteiro S."/>
            <person name="Sicheritz-Ponten T."/>
            <person name="Noel C.J."/>
            <person name="Dacks J.B."/>
            <person name="Foster P.G."/>
            <person name="Simillion C."/>
            <person name="Van de Peer Y."/>
            <person name="Miranda-Saavedra D."/>
            <person name="Barton G.J."/>
            <person name="Westrop G.D."/>
            <person name="Mueller S."/>
            <person name="Dessi D."/>
            <person name="Fiori P.L."/>
            <person name="Ren Q."/>
            <person name="Paulsen I."/>
            <person name="Zhang H."/>
            <person name="Bastida-Corcuera F.D."/>
            <person name="Simoes-Barbosa A."/>
            <person name="Brown M.T."/>
            <person name="Hayes R.D."/>
            <person name="Mukherjee M."/>
            <person name="Okumura C.Y."/>
            <person name="Schneider R."/>
            <person name="Smith A.J."/>
            <person name="Vanacova S."/>
            <person name="Villalvazo M."/>
            <person name="Haas B.J."/>
            <person name="Pertea M."/>
            <person name="Feldblyum T.V."/>
            <person name="Utterback T.R."/>
            <person name="Shu C.L."/>
            <person name="Osoegawa K."/>
            <person name="de Jong P.J."/>
            <person name="Hrdy I."/>
            <person name="Horvathova L."/>
            <person name="Zubacova Z."/>
            <person name="Dolezal P."/>
            <person name="Malik S.B."/>
            <person name="Logsdon J.M. Jr."/>
            <person name="Henze K."/>
            <person name="Gupta A."/>
            <person name="Wang C.C."/>
            <person name="Dunne R.L."/>
            <person name="Upcroft J.A."/>
            <person name="Upcroft P."/>
            <person name="White O."/>
            <person name="Salzberg S.L."/>
            <person name="Tang P."/>
            <person name="Chiu C.-H."/>
            <person name="Lee Y.-S."/>
            <person name="Embley T.M."/>
            <person name="Coombs G.H."/>
            <person name="Mottram J.C."/>
            <person name="Tachezy J."/>
            <person name="Fraser-Liggett C.M."/>
            <person name="Johnson P.J."/>
        </authorList>
    </citation>
    <scope>NUCLEOTIDE SEQUENCE [LARGE SCALE GENOMIC DNA]</scope>
    <source>
        <strain evidence="3">G3</strain>
    </source>
</reference>
<evidence type="ECO:0000256" key="1">
    <source>
        <dbReference type="SAM" id="Coils"/>
    </source>
</evidence>
<feature type="coiled-coil region" evidence="1">
    <location>
        <begin position="80"/>
        <end position="141"/>
    </location>
</feature>
<gene>
    <name evidence="3" type="ORF">TVAG_177440</name>
</gene>
<dbReference type="AlphaFoldDB" id="A2FMN6"/>
<evidence type="ECO:0000313" key="4">
    <source>
        <dbReference type="Proteomes" id="UP000001542"/>
    </source>
</evidence>
<evidence type="ECO:0000313" key="3">
    <source>
        <dbReference type="EMBL" id="EAX93836.1"/>
    </source>
</evidence>
<dbReference type="OrthoDB" id="10255247at2759"/>
<dbReference type="GO" id="GO:0097542">
    <property type="term" value="C:ciliary tip"/>
    <property type="evidence" value="ECO:0000318"/>
    <property type="project" value="GO_Central"/>
</dbReference>
<keyword evidence="1" id="KW-0175">Coiled coil</keyword>
<feature type="region of interest" description="Disordered" evidence="2">
    <location>
        <begin position="1"/>
        <end position="44"/>
    </location>
</feature>
<proteinExistence type="predicted"/>
<dbReference type="InterPro" id="IPR033192">
    <property type="entry name" value="ODAD3"/>
</dbReference>
<dbReference type="Proteomes" id="UP000001542">
    <property type="component" value="Unassembled WGS sequence"/>
</dbReference>
<dbReference type="GO" id="GO:0035253">
    <property type="term" value="C:ciliary rootlet"/>
    <property type="evidence" value="ECO:0000318"/>
    <property type="project" value="GO_Central"/>
</dbReference>
<organism evidence="3 4">
    <name type="scientific">Trichomonas vaginalis (strain ATCC PRA-98 / G3)</name>
    <dbReference type="NCBI Taxonomy" id="412133"/>
    <lineage>
        <taxon>Eukaryota</taxon>
        <taxon>Metamonada</taxon>
        <taxon>Parabasalia</taxon>
        <taxon>Trichomonadida</taxon>
        <taxon>Trichomonadidae</taxon>
        <taxon>Trichomonas</taxon>
    </lineage>
</organism>
<protein>
    <submittedName>
        <fullName evidence="3">Uncharacterized protein</fullName>
    </submittedName>
</protein>
<feature type="coiled-coil region" evidence="1">
    <location>
        <begin position="166"/>
        <end position="267"/>
    </location>
</feature>
<name>A2FMN6_TRIV3</name>
<dbReference type="VEuPathDB" id="TrichDB:TVAG_177440"/>
<dbReference type="GO" id="GO:0036064">
    <property type="term" value="C:ciliary basal body"/>
    <property type="evidence" value="ECO:0000318"/>
    <property type="project" value="GO_Central"/>
</dbReference>
<feature type="compositionally biased region" description="Polar residues" evidence="2">
    <location>
        <begin position="1"/>
        <end position="26"/>
    </location>
</feature>
<accession>A2FMN6</accession>
<dbReference type="PANTHER" id="PTHR46518:SF1">
    <property type="entry name" value="OUTER DYNEIN ARM-DOCKING COMPLEX SUBUNIT 3"/>
    <property type="match status" value="1"/>
</dbReference>
<sequence>MRRQSTTPQSARRKPSTYNEMESSPDQVRKKETTEEPSVAPTFEAELAQIKENGKDIKGKTNRNFYNSIVERIENNVKVLAELRAEHSSLRTRLSELVEAKRKQGRTSDLSGDIHKMQKSVNNLQRQIDNVKHDKEAAINRQKELQVILSSFENGEKYNNPDANQITTLKNKLEKANIKISETKHLMKLYDRIITQFEEQKFSWNTLIHDKQKEIDKQNRDISELNLIKAESQYSKNAAATEYKRTYEEIERNRTQRKNDINQKKEAIKKESLYLHEGLQSEDSRRVRQHQTISSEKSLMRTKQSKANKEKKEEKIRYWQNQLDRINEKFGTTDPDDIKKMMDDRESKQKSLKQQIEDLNTDIENLKDNRDNLQMLVEQKEFTQSHGVGGNRLLVEGTKLHDKKVKELQELKRTIEAFQEHQSAVNAGCLHLLDVMQLVIPTEENPPTDPVEVLKYCTNRYKKVKKILDTGKPEDGNLTPYINKQVLAESRQNQSIDLAYVDSSQRIPKKIIEGYKRNKEVKNEETSRVLTRQQVKMFAAKQAAANGPTIKKPVFK</sequence>
<dbReference type="KEGG" id="tva:4751561"/>
<dbReference type="PANTHER" id="PTHR46518">
    <property type="entry name" value="COILED-COIL DOMAIN-CONTAINING PROTEIN 151"/>
    <property type="match status" value="1"/>
</dbReference>
<dbReference type="GO" id="GO:0036158">
    <property type="term" value="P:outer dynein arm assembly"/>
    <property type="evidence" value="ECO:0000318"/>
    <property type="project" value="GO_Central"/>
</dbReference>
<dbReference type="VEuPathDB" id="TrichDB:TVAGG3_1002840"/>
<dbReference type="STRING" id="5722.A2FMN6"/>
<dbReference type="GO" id="GO:0003341">
    <property type="term" value="P:cilium movement"/>
    <property type="evidence" value="ECO:0000318"/>
    <property type="project" value="GO_Central"/>
</dbReference>
<dbReference type="RefSeq" id="XP_001306766.1">
    <property type="nucleotide sequence ID" value="XM_001306765.1"/>
</dbReference>
<reference evidence="3" key="1">
    <citation type="submission" date="2006-10" db="EMBL/GenBank/DDBJ databases">
        <authorList>
            <person name="Amadeo P."/>
            <person name="Zhao Q."/>
            <person name="Wortman J."/>
            <person name="Fraser-Liggett C."/>
            <person name="Carlton J."/>
        </authorList>
    </citation>
    <scope>NUCLEOTIDE SEQUENCE</scope>
    <source>
        <strain evidence="3">G3</strain>
    </source>
</reference>
<dbReference type="EMBL" id="DS113890">
    <property type="protein sequence ID" value="EAX93836.1"/>
    <property type="molecule type" value="Genomic_DNA"/>
</dbReference>
<feature type="region of interest" description="Disordered" evidence="2">
    <location>
        <begin position="281"/>
        <end position="314"/>
    </location>
</feature>
<keyword evidence="4" id="KW-1185">Reference proteome</keyword>
<evidence type="ECO:0000256" key="2">
    <source>
        <dbReference type="SAM" id="MobiDB-lite"/>
    </source>
</evidence>